<reference evidence="1 2" key="1">
    <citation type="submission" date="2019-10" db="EMBL/GenBank/DDBJ databases">
        <title>Nonomuraea sp. nov., isolated from Phyllanthus amarus.</title>
        <authorList>
            <person name="Klykleung N."/>
            <person name="Tanasupawat S."/>
        </authorList>
    </citation>
    <scope>NUCLEOTIDE SEQUENCE [LARGE SCALE GENOMIC DNA]</scope>
    <source>
        <strain evidence="1 2">PA1-10</strain>
    </source>
</reference>
<dbReference type="Proteomes" id="UP000312512">
    <property type="component" value="Unassembled WGS sequence"/>
</dbReference>
<protein>
    <submittedName>
        <fullName evidence="1">Uncharacterized protein</fullName>
    </submittedName>
</protein>
<evidence type="ECO:0000313" key="1">
    <source>
        <dbReference type="EMBL" id="KAB8194566.1"/>
    </source>
</evidence>
<gene>
    <name evidence="1" type="ORF">FH608_015295</name>
</gene>
<dbReference type="RefSeq" id="WP_139631160.1">
    <property type="nucleotide sequence ID" value="NZ_VDLX02000005.1"/>
</dbReference>
<evidence type="ECO:0000313" key="2">
    <source>
        <dbReference type="Proteomes" id="UP000312512"/>
    </source>
</evidence>
<accession>A0A5C4WKR5</accession>
<dbReference type="EMBL" id="VDLX02000005">
    <property type="protein sequence ID" value="KAB8194566.1"/>
    <property type="molecule type" value="Genomic_DNA"/>
</dbReference>
<organism evidence="1 2">
    <name type="scientific">Nonomuraea phyllanthi</name>
    <dbReference type="NCBI Taxonomy" id="2219224"/>
    <lineage>
        <taxon>Bacteria</taxon>
        <taxon>Bacillati</taxon>
        <taxon>Actinomycetota</taxon>
        <taxon>Actinomycetes</taxon>
        <taxon>Streptosporangiales</taxon>
        <taxon>Streptosporangiaceae</taxon>
        <taxon>Nonomuraea</taxon>
    </lineage>
</organism>
<name>A0A5C4WKR5_9ACTN</name>
<proteinExistence type="predicted"/>
<sequence>MTAGHYPLRPQCTTAAIGLRQLTIRSNAQHEAVERARHRQLTYTWWDRFKIRASVEGTTRLDLDLRRDPHDRAEGPGILEFIG</sequence>
<keyword evidence="2" id="KW-1185">Reference proteome</keyword>
<dbReference type="AlphaFoldDB" id="A0A5C4WKR5"/>
<comment type="caution">
    <text evidence="1">The sequence shown here is derived from an EMBL/GenBank/DDBJ whole genome shotgun (WGS) entry which is preliminary data.</text>
</comment>